<evidence type="ECO:0000313" key="2">
    <source>
        <dbReference type="Proteomes" id="UP000218334"/>
    </source>
</evidence>
<protein>
    <submittedName>
        <fullName evidence="1">Uncharacterized protein</fullName>
    </submittedName>
</protein>
<sequence>MVILFVVLFAFAFALFVVIFVISASSFTSTLSSFDPSYATLSSGIATCDQEPIPTLVNQKYGAGEECHYFPNAFVMWVRTSIRPLFNTITINFCVCPYDTRFFHSTRGLPLSSCSCEPIASPGFHSNDLIQLENENSKCQLFSFSKWRFVIPARRYGTMTYPHGEQAHTFEQTSIPGSRGPAET</sequence>
<name>A0A2H3BFZ0_9AGAR</name>
<dbReference type="AlphaFoldDB" id="A0A2H3BFZ0"/>
<keyword evidence="2" id="KW-1185">Reference proteome</keyword>
<evidence type="ECO:0000313" key="1">
    <source>
        <dbReference type="EMBL" id="PBK61966.1"/>
    </source>
</evidence>
<reference evidence="2" key="1">
    <citation type="journal article" date="2017" name="Nat. Ecol. Evol.">
        <title>Genome expansion and lineage-specific genetic innovations in the forest pathogenic fungi Armillaria.</title>
        <authorList>
            <person name="Sipos G."/>
            <person name="Prasanna A.N."/>
            <person name="Walter M.C."/>
            <person name="O'Connor E."/>
            <person name="Balint B."/>
            <person name="Krizsan K."/>
            <person name="Kiss B."/>
            <person name="Hess J."/>
            <person name="Varga T."/>
            <person name="Slot J."/>
            <person name="Riley R."/>
            <person name="Boka B."/>
            <person name="Rigling D."/>
            <person name="Barry K."/>
            <person name="Lee J."/>
            <person name="Mihaltcheva S."/>
            <person name="LaButti K."/>
            <person name="Lipzen A."/>
            <person name="Waldron R."/>
            <person name="Moloney N.M."/>
            <person name="Sperisen C."/>
            <person name="Kredics L."/>
            <person name="Vagvoelgyi C."/>
            <person name="Patrignani A."/>
            <person name="Fitzpatrick D."/>
            <person name="Nagy I."/>
            <person name="Doyle S."/>
            <person name="Anderson J.B."/>
            <person name="Grigoriev I.V."/>
            <person name="Gueldener U."/>
            <person name="Muensterkoetter M."/>
            <person name="Nagy L.G."/>
        </authorList>
    </citation>
    <scope>NUCLEOTIDE SEQUENCE [LARGE SCALE GENOMIC DNA]</scope>
    <source>
        <strain evidence="2">28-4</strain>
    </source>
</reference>
<organism evidence="1 2">
    <name type="scientific">Armillaria solidipes</name>
    <dbReference type="NCBI Taxonomy" id="1076256"/>
    <lineage>
        <taxon>Eukaryota</taxon>
        <taxon>Fungi</taxon>
        <taxon>Dikarya</taxon>
        <taxon>Basidiomycota</taxon>
        <taxon>Agaricomycotina</taxon>
        <taxon>Agaricomycetes</taxon>
        <taxon>Agaricomycetidae</taxon>
        <taxon>Agaricales</taxon>
        <taxon>Marasmiineae</taxon>
        <taxon>Physalacriaceae</taxon>
        <taxon>Armillaria</taxon>
    </lineage>
</organism>
<dbReference type="Proteomes" id="UP000218334">
    <property type="component" value="Unassembled WGS sequence"/>
</dbReference>
<gene>
    <name evidence="1" type="ORF">ARMSODRAFT_981146</name>
</gene>
<dbReference type="EMBL" id="KZ293471">
    <property type="protein sequence ID" value="PBK61966.1"/>
    <property type="molecule type" value="Genomic_DNA"/>
</dbReference>
<proteinExistence type="predicted"/>
<accession>A0A2H3BFZ0</accession>